<dbReference type="InterPro" id="IPR001623">
    <property type="entry name" value="DnaJ_domain"/>
</dbReference>
<reference evidence="3 4" key="1">
    <citation type="submission" date="2020-11" db="EMBL/GenBank/DDBJ databases">
        <authorList>
            <person name="Wallbank WR R."/>
            <person name="Pardo Diaz C."/>
            <person name="Kozak K."/>
            <person name="Martin S."/>
            <person name="Jiggins C."/>
            <person name="Moest M."/>
            <person name="Warren A I."/>
            <person name="Generalovic N T."/>
            <person name="Byers J.R.P. K."/>
            <person name="Montejo-Kovacevich G."/>
            <person name="Yen C E."/>
        </authorList>
    </citation>
    <scope>NUCLEOTIDE SEQUENCE [LARGE SCALE GENOMIC DNA]</scope>
</reference>
<dbReference type="FunCoup" id="A0A7R8YLR1">
    <property type="interactions" value="41"/>
</dbReference>
<dbReference type="PRINTS" id="PR00625">
    <property type="entry name" value="JDOMAIN"/>
</dbReference>
<gene>
    <name evidence="3" type="ORF">HERILL_LOCUS47</name>
</gene>
<keyword evidence="1" id="KW-0472">Membrane</keyword>
<accession>A0A7R8YLR1</accession>
<dbReference type="PANTHER" id="PTHR44825:SF1">
    <property type="entry name" value="DNAJ HOMOLOG SUBFAMILY C MEMBER 4"/>
    <property type="match status" value="1"/>
</dbReference>
<dbReference type="CDD" id="cd06257">
    <property type="entry name" value="DnaJ"/>
    <property type="match status" value="1"/>
</dbReference>
<dbReference type="AlphaFoldDB" id="A0A7R8YLR1"/>
<organism evidence="3 4">
    <name type="scientific">Hermetia illucens</name>
    <name type="common">Black soldier fly</name>
    <dbReference type="NCBI Taxonomy" id="343691"/>
    <lineage>
        <taxon>Eukaryota</taxon>
        <taxon>Metazoa</taxon>
        <taxon>Ecdysozoa</taxon>
        <taxon>Arthropoda</taxon>
        <taxon>Hexapoda</taxon>
        <taxon>Insecta</taxon>
        <taxon>Pterygota</taxon>
        <taxon>Neoptera</taxon>
        <taxon>Endopterygota</taxon>
        <taxon>Diptera</taxon>
        <taxon>Brachycera</taxon>
        <taxon>Stratiomyomorpha</taxon>
        <taxon>Stratiomyidae</taxon>
        <taxon>Hermetiinae</taxon>
        <taxon>Hermetia</taxon>
    </lineage>
</organism>
<dbReference type="InterPro" id="IPR052763">
    <property type="entry name" value="DnaJ_C4"/>
</dbReference>
<sequence length="222" mass="25249">MQNLPSKLLVRVNSTTLSLINYRLYSSKQTLYDVLNLKRNCSEQEIRNAFLRLSKENHPDMKRAAGGSRAENQKFIAILQAYQVLSKKDLRGQYDLDLQASERRSAYADKISNDMRQQNQYMRYGDFTPTADPNPGPYYGVKGISKVSNWNIATILFGIAIVGAALQFFLIRHSFTLRRDALDDFSKEAGKSHANVRAEAEKYGNEKQLERLAAKFLQGGSR</sequence>
<dbReference type="Gene3D" id="1.10.287.110">
    <property type="entry name" value="DnaJ domain"/>
    <property type="match status" value="1"/>
</dbReference>
<evidence type="ECO:0000256" key="1">
    <source>
        <dbReference type="SAM" id="Phobius"/>
    </source>
</evidence>
<dbReference type="Proteomes" id="UP000594454">
    <property type="component" value="Chromosome 1"/>
</dbReference>
<feature type="domain" description="J" evidence="2">
    <location>
        <begin position="30"/>
        <end position="98"/>
    </location>
</feature>
<proteinExistence type="predicted"/>
<dbReference type="SUPFAM" id="SSF46565">
    <property type="entry name" value="Chaperone J-domain"/>
    <property type="match status" value="1"/>
</dbReference>
<evidence type="ECO:0000313" key="4">
    <source>
        <dbReference type="Proteomes" id="UP000594454"/>
    </source>
</evidence>
<keyword evidence="1" id="KW-0812">Transmembrane</keyword>
<name>A0A7R8YLR1_HERIL</name>
<dbReference type="EMBL" id="LR899009">
    <property type="protein sequence ID" value="CAD7076647.1"/>
    <property type="molecule type" value="Genomic_DNA"/>
</dbReference>
<dbReference type="SMART" id="SM00271">
    <property type="entry name" value="DnaJ"/>
    <property type="match status" value="1"/>
</dbReference>
<dbReference type="OMA" id="KHAEFQE"/>
<dbReference type="Pfam" id="PF00226">
    <property type="entry name" value="DnaJ"/>
    <property type="match status" value="1"/>
</dbReference>
<feature type="transmembrane region" description="Helical" evidence="1">
    <location>
        <begin position="150"/>
        <end position="171"/>
    </location>
</feature>
<keyword evidence="1" id="KW-1133">Transmembrane helix</keyword>
<keyword evidence="4" id="KW-1185">Reference proteome</keyword>
<protein>
    <recommendedName>
        <fullName evidence="2">J domain-containing protein</fullName>
    </recommendedName>
</protein>
<evidence type="ECO:0000313" key="3">
    <source>
        <dbReference type="EMBL" id="CAD7076647.1"/>
    </source>
</evidence>
<dbReference type="InParanoid" id="A0A7R8YLR1"/>
<dbReference type="PROSITE" id="PS50076">
    <property type="entry name" value="DNAJ_2"/>
    <property type="match status" value="1"/>
</dbReference>
<evidence type="ECO:0000259" key="2">
    <source>
        <dbReference type="PROSITE" id="PS50076"/>
    </source>
</evidence>
<dbReference type="InterPro" id="IPR036869">
    <property type="entry name" value="J_dom_sf"/>
</dbReference>
<dbReference type="OrthoDB" id="445556at2759"/>
<dbReference type="PANTHER" id="PTHR44825">
    <property type="match status" value="1"/>
</dbReference>